<accession>A0A8E4UXV5</accession>
<protein>
    <submittedName>
        <fullName evidence="2">Uncharacterized protein</fullName>
    </submittedName>
</protein>
<keyword evidence="1" id="KW-0812">Transmembrane</keyword>
<proteinExistence type="predicted"/>
<name>A0A8E4UXV5_9CAUD</name>
<keyword evidence="3" id="KW-1185">Reference proteome</keyword>
<organism evidence="2 3">
    <name type="scientific">Maribacter phage Colly_1</name>
    <dbReference type="NCBI Taxonomy" id="2745691"/>
    <lineage>
        <taxon>Viruses</taxon>
        <taxon>Duplodnaviria</taxon>
        <taxon>Heunggongvirae</taxon>
        <taxon>Uroviricota</taxon>
        <taxon>Caudoviricetes</taxon>
        <taxon>Molycolviridae</taxon>
        <taxon>Mollyvirus</taxon>
        <taxon>Mollyvirus colly</taxon>
    </lineage>
</organism>
<feature type="transmembrane region" description="Helical" evidence="1">
    <location>
        <begin position="6"/>
        <end position="27"/>
    </location>
</feature>
<sequence>MNKKQLDMLAVLLLIAIIIGLIANLALDKHNLKTKECSVAVTYTNGDIEILTFETYDVNKLSLNKGDLGAPANKNSYAGNYRVFVSDVRRYEIIECNE</sequence>
<evidence type="ECO:0000256" key="1">
    <source>
        <dbReference type="SAM" id="Phobius"/>
    </source>
</evidence>
<evidence type="ECO:0000313" key="2">
    <source>
        <dbReference type="EMBL" id="QQO97254.1"/>
    </source>
</evidence>
<keyword evidence="1" id="KW-0472">Membrane</keyword>
<dbReference type="EMBL" id="MT732450">
    <property type="protein sequence ID" value="QQO97254.1"/>
    <property type="molecule type" value="Genomic_DNA"/>
</dbReference>
<dbReference type="Proteomes" id="UP000693899">
    <property type="component" value="Segment"/>
</dbReference>
<reference evidence="2" key="1">
    <citation type="submission" date="2020-07" db="EMBL/GenBank/DDBJ databases">
        <title>Highly diverse flavobacterial phages as mortality factor during North Sea spring blooms.</title>
        <authorList>
            <person name="Bartlau N."/>
            <person name="Wichels A."/>
            <person name="Krohne G."/>
            <person name="Adriaenssens E.M."/>
            <person name="Heins A."/>
            <person name="Fuchs B.M."/>
            <person name="Amann R."/>
            <person name="Moraru C."/>
        </authorList>
    </citation>
    <scope>NUCLEOTIDE SEQUENCE</scope>
</reference>
<evidence type="ECO:0000313" key="3">
    <source>
        <dbReference type="Proteomes" id="UP000693899"/>
    </source>
</evidence>
<keyword evidence="1" id="KW-1133">Transmembrane helix</keyword>
<gene>
    <name evidence="2" type="ORF">Colly1_152</name>
</gene>